<gene>
    <name evidence="2" type="ORF">DRV84_05260</name>
</gene>
<accession>A0A3D9BX49</accession>
<dbReference type="Pfam" id="PF05437">
    <property type="entry name" value="AzlD"/>
    <property type="match status" value="1"/>
</dbReference>
<proteinExistence type="predicted"/>
<keyword evidence="1" id="KW-0812">Transmembrane</keyword>
<feature type="transmembrane region" description="Helical" evidence="1">
    <location>
        <begin position="12"/>
        <end position="34"/>
    </location>
</feature>
<keyword evidence="1" id="KW-0472">Membrane</keyword>
<dbReference type="AlphaFoldDB" id="A0A3D9BX49"/>
<reference evidence="2 3" key="1">
    <citation type="journal article" date="2017" name="Int. J. Syst. Evol. Microbiol.">
        <title>Rhodosalinus sediminis gen. nov., sp. nov., isolated from marine saltern.</title>
        <authorList>
            <person name="Guo L.Y."/>
            <person name="Ling S.K."/>
            <person name="Li C.M."/>
            <person name="Chen G.J."/>
            <person name="Du Z.J."/>
        </authorList>
    </citation>
    <scope>NUCLEOTIDE SEQUENCE [LARGE SCALE GENOMIC DNA]</scope>
    <source>
        <strain evidence="2 3">WDN1C137</strain>
    </source>
</reference>
<organism evidence="2 3">
    <name type="scientific">Rhodosalinus sediminis</name>
    <dbReference type="NCBI Taxonomy" id="1940533"/>
    <lineage>
        <taxon>Bacteria</taxon>
        <taxon>Pseudomonadati</taxon>
        <taxon>Pseudomonadota</taxon>
        <taxon>Alphaproteobacteria</taxon>
        <taxon>Rhodobacterales</taxon>
        <taxon>Paracoccaceae</taxon>
        <taxon>Rhodosalinus</taxon>
    </lineage>
</organism>
<dbReference type="EMBL" id="QOHR01000004">
    <property type="protein sequence ID" value="REC57992.1"/>
    <property type="molecule type" value="Genomic_DNA"/>
</dbReference>
<dbReference type="RefSeq" id="WP_115978829.1">
    <property type="nucleotide sequence ID" value="NZ_CAJXNW010000096.1"/>
</dbReference>
<evidence type="ECO:0000256" key="1">
    <source>
        <dbReference type="SAM" id="Phobius"/>
    </source>
</evidence>
<dbReference type="Proteomes" id="UP000257131">
    <property type="component" value="Unassembled WGS sequence"/>
</dbReference>
<keyword evidence="1" id="KW-1133">Transmembrane helix</keyword>
<feature type="transmembrane region" description="Helical" evidence="1">
    <location>
        <begin position="46"/>
        <end position="65"/>
    </location>
</feature>
<comment type="caution">
    <text evidence="2">The sequence shown here is derived from an EMBL/GenBank/DDBJ whole genome shotgun (WGS) entry which is preliminary data.</text>
</comment>
<name>A0A3D9BX49_9RHOB</name>
<evidence type="ECO:0000313" key="2">
    <source>
        <dbReference type="EMBL" id="REC57992.1"/>
    </source>
</evidence>
<dbReference type="OrthoDB" id="6119856at2"/>
<evidence type="ECO:0000313" key="3">
    <source>
        <dbReference type="Proteomes" id="UP000257131"/>
    </source>
</evidence>
<keyword evidence="3" id="KW-1185">Reference proteome</keyword>
<protein>
    <submittedName>
        <fullName evidence="2">AzlD domain-containing protein</fullName>
    </submittedName>
</protein>
<sequence length="112" mass="11371">MTGDAAIETGELWLVILGLGLGSFGLRFVFLGLVGDRALPAWLLRHLRYTAVAVLPGLVAPMVLWPSATGGTPEPARLAAAGVTLGLGVATKNVLLSIGAGAATLGLGLWLV</sequence>
<dbReference type="InterPro" id="IPR008407">
    <property type="entry name" value="Brnchd-chn_aa_trnsp_AzlD"/>
</dbReference>